<dbReference type="Proteomes" id="UP000594263">
    <property type="component" value="Unplaced"/>
</dbReference>
<evidence type="ECO:0000313" key="1">
    <source>
        <dbReference type="EnsemblPlants" id="Kaladp0086s0044.1.v1.1.CDS.1"/>
    </source>
</evidence>
<proteinExistence type="predicted"/>
<dbReference type="Gramene" id="Kaladp0086s0044.1.v1.1">
    <property type="protein sequence ID" value="Kaladp0086s0044.1.v1.1.CDS.1"/>
    <property type="gene ID" value="Kaladp0086s0044.v1.1"/>
</dbReference>
<sequence length="67" mass="7112">MILKIPATIISTMVLFPASSPTLVPYGSQNQKMICDDTELSPTINIISLGNNLSAKHIFIPGASAIL</sequence>
<accession>A0A7N1A315</accession>
<dbReference type="EnsemblPlants" id="Kaladp0086s0044.1.v1.1">
    <property type="protein sequence ID" value="Kaladp0086s0044.1.v1.1.CDS.1"/>
    <property type="gene ID" value="Kaladp0086s0044.v1.1"/>
</dbReference>
<name>A0A7N1A315_KALFE</name>
<protein>
    <submittedName>
        <fullName evidence="1">Uncharacterized protein</fullName>
    </submittedName>
</protein>
<reference evidence="1" key="1">
    <citation type="submission" date="2021-01" db="UniProtKB">
        <authorList>
            <consortium name="EnsemblPlants"/>
        </authorList>
    </citation>
    <scope>IDENTIFICATION</scope>
</reference>
<organism evidence="1 2">
    <name type="scientific">Kalanchoe fedtschenkoi</name>
    <name type="common">Lavender scallops</name>
    <name type="synonym">South American air plant</name>
    <dbReference type="NCBI Taxonomy" id="63787"/>
    <lineage>
        <taxon>Eukaryota</taxon>
        <taxon>Viridiplantae</taxon>
        <taxon>Streptophyta</taxon>
        <taxon>Embryophyta</taxon>
        <taxon>Tracheophyta</taxon>
        <taxon>Spermatophyta</taxon>
        <taxon>Magnoliopsida</taxon>
        <taxon>eudicotyledons</taxon>
        <taxon>Gunneridae</taxon>
        <taxon>Pentapetalae</taxon>
        <taxon>Saxifragales</taxon>
        <taxon>Crassulaceae</taxon>
        <taxon>Kalanchoe</taxon>
    </lineage>
</organism>
<keyword evidence="2" id="KW-1185">Reference proteome</keyword>
<evidence type="ECO:0000313" key="2">
    <source>
        <dbReference type="Proteomes" id="UP000594263"/>
    </source>
</evidence>
<dbReference type="AlphaFoldDB" id="A0A7N1A315"/>